<feature type="compositionally biased region" description="Acidic residues" evidence="1">
    <location>
        <begin position="172"/>
        <end position="189"/>
    </location>
</feature>
<dbReference type="Gramene" id="TraesROB_scaffold_051671_01G000600.1">
    <property type="protein sequence ID" value="TraesROB_scaffold_051671_01G000600.1"/>
    <property type="gene ID" value="TraesROB_scaffold_051671_01G000600"/>
</dbReference>
<dbReference type="InterPro" id="IPR006566">
    <property type="entry name" value="FBD"/>
</dbReference>
<feature type="compositionally biased region" description="Basic and acidic residues" evidence="1">
    <location>
        <begin position="158"/>
        <end position="167"/>
    </location>
</feature>
<reference evidence="4" key="1">
    <citation type="submission" date="2018-08" db="EMBL/GenBank/DDBJ databases">
        <authorList>
            <person name="Rossello M."/>
        </authorList>
    </citation>
    <scope>NUCLEOTIDE SEQUENCE [LARGE SCALE GENOMIC DNA]</scope>
    <source>
        <strain evidence="4">cv. Chinese Spring</strain>
    </source>
</reference>
<dbReference type="EnsemblPlants" id="TraesCS3B02G494100.1">
    <property type="protein sequence ID" value="TraesCS3B02G494100.1"/>
    <property type="gene ID" value="TraesCS3B02G494100"/>
</dbReference>
<dbReference type="AlphaFoldDB" id="A0A077S080"/>
<dbReference type="Gramene" id="TraesRN3B0101225600.1">
    <property type="protein sequence ID" value="TraesRN3B0101225600.1"/>
    <property type="gene ID" value="TraesRN3B0101225600"/>
</dbReference>
<dbReference type="HOGENOM" id="CLU_022351_1_0_1"/>
<dbReference type="OMA" id="CWVVNET"/>
<dbReference type="InterPro" id="IPR055357">
    <property type="entry name" value="LRR_At1g61320_AtMIF1"/>
</dbReference>
<feature type="domain" description="FBD" evidence="2">
    <location>
        <begin position="409"/>
        <end position="449"/>
    </location>
</feature>
<feature type="domain" description="At1g61320/AtMIF1 LRR" evidence="3">
    <location>
        <begin position="204"/>
        <end position="311"/>
    </location>
</feature>
<dbReference type="InterPro" id="IPR032675">
    <property type="entry name" value="LRR_dom_sf"/>
</dbReference>
<dbReference type="Proteomes" id="UP000019116">
    <property type="component" value="Chromosome 3B"/>
</dbReference>
<dbReference type="Gramene" id="TraesCS3B03G1221600.1">
    <property type="protein sequence ID" value="TraesCS3B03G1221600.1.CDS"/>
    <property type="gene ID" value="TraesCS3B03G1221600"/>
</dbReference>
<dbReference type="PANTHER" id="PTHR31900:SF30">
    <property type="entry name" value="SUPERFAMILY PROTEIN, PUTATIVE-RELATED"/>
    <property type="match status" value="1"/>
</dbReference>
<sequence length="483" mass="53176">MGHDADAGRDRLSNLGDGVIGHILVHTVSLEQPERPYFIYDRDSLYDHGEARRLIAAVNAALFSRDRRPYPAAAAVPLRALRVSLEGYEPGDNATVDLCLSYALRHAAPEFDLDLRFGRDSACGRYDHLDAADADADADVAADSPVEDRAVAVNPPKKSPESDDHSHGVSPGDEDEDEDDVSSSEDDDERVARPWNRPSLEYTVLSGLFSCATLRSLRLGYCRLAPSVAIRLPSLETLHLTHVPDEEEHLQRLISACPRLADLTLESCGTVTALSLLDNARLRRLALRCCHKLARLAVDAPELHSLEYRGPVPDDSFLTVRGGGGGGFPTVTSCKIDILEEATSKEELANLGSFLQHLASTTKHLHLCSARMAPRADGHFVDGGHSKGELVDAHHLHYSRYDTLDYAPAVVPPCLGSRLRKMELLQYQGGRAQRTLARFLLRNAPVLEQLYCGLAEGPEWVQRELTLEMQCWVVNETASTEFH</sequence>
<name>A0A077S080_WHEAT</name>
<dbReference type="PANTHER" id="PTHR31900">
    <property type="entry name" value="F-BOX/RNI SUPERFAMILY PROTEIN-RELATED"/>
    <property type="match status" value="1"/>
</dbReference>
<dbReference type="Pfam" id="PF23622">
    <property type="entry name" value="LRR_At1g61320_AtMIF1"/>
    <property type="match status" value="1"/>
</dbReference>
<dbReference type="InterPro" id="IPR050232">
    <property type="entry name" value="FBL13/AtMIF1-like"/>
</dbReference>
<dbReference type="OrthoDB" id="691227at2759"/>
<dbReference type="Gramene" id="TraesSTA3B03G01737640.1">
    <property type="protein sequence ID" value="TraesSTA3B03G01737640.1"/>
    <property type="gene ID" value="TraesSTA3B03G01737640"/>
</dbReference>
<dbReference type="Gene3D" id="3.80.10.10">
    <property type="entry name" value="Ribonuclease Inhibitor"/>
    <property type="match status" value="1"/>
</dbReference>
<evidence type="ECO:0000259" key="2">
    <source>
        <dbReference type="Pfam" id="PF08387"/>
    </source>
</evidence>
<evidence type="ECO:0000313" key="4">
    <source>
        <dbReference type="EnsemblPlants" id="TraesCS3B02G494100.1"/>
    </source>
</evidence>
<dbReference type="SUPFAM" id="SSF52047">
    <property type="entry name" value="RNI-like"/>
    <property type="match status" value="1"/>
</dbReference>
<organism evidence="4">
    <name type="scientific">Triticum aestivum</name>
    <name type="common">Wheat</name>
    <dbReference type="NCBI Taxonomy" id="4565"/>
    <lineage>
        <taxon>Eukaryota</taxon>
        <taxon>Viridiplantae</taxon>
        <taxon>Streptophyta</taxon>
        <taxon>Embryophyta</taxon>
        <taxon>Tracheophyta</taxon>
        <taxon>Spermatophyta</taxon>
        <taxon>Magnoliopsida</taxon>
        <taxon>Liliopsida</taxon>
        <taxon>Poales</taxon>
        <taxon>Poaceae</taxon>
        <taxon>BOP clade</taxon>
        <taxon>Pooideae</taxon>
        <taxon>Triticodae</taxon>
        <taxon>Triticeae</taxon>
        <taxon>Triticinae</taxon>
        <taxon>Triticum</taxon>
    </lineage>
</organism>
<proteinExistence type="predicted"/>
<keyword evidence="5" id="KW-1185">Reference proteome</keyword>
<dbReference type="Gramene" id="TraesCS3B02G494100.1">
    <property type="protein sequence ID" value="TraesCS3B02G494100.1"/>
    <property type="gene ID" value="TraesCS3B02G494100"/>
</dbReference>
<protein>
    <submittedName>
        <fullName evidence="4">Uncharacterized protein</fullName>
    </submittedName>
</protein>
<accession>A0A077S080</accession>
<dbReference type="Pfam" id="PF08387">
    <property type="entry name" value="FBD"/>
    <property type="match status" value="1"/>
</dbReference>
<evidence type="ECO:0000313" key="5">
    <source>
        <dbReference type="Proteomes" id="UP000019116"/>
    </source>
</evidence>
<evidence type="ECO:0000259" key="3">
    <source>
        <dbReference type="Pfam" id="PF23622"/>
    </source>
</evidence>
<feature type="region of interest" description="Disordered" evidence="1">
    <location>
        <begin position="137"/>
        <end position="193"/>
    </location>
</feature>
<reference evidence="4" key="2">
    <citation type="submission" date="2018-10" db="UniProtKB">
        <authorList>
            <consortium name="EnsemblPlants"/>
        </authorList>
    </citation>
    <scope>IDENTIFICATION</scope>
</reference>
<evidence type="ECO:0000256" key="1">
    <source>
        <dbReference type="SAM" id="MobiDB-lite"/>
    </source>
</evidence>